<evidence type="ECO:0000313" key="6">
    <source>
        <dbReference type="Proteomes" id="UP000027725"/>
    </source>
</evidence>
<dbReference type="Pfam" id="PF00293">
    <property type="entry name" value="NUDIX"/>
    <property type="match status" value="1"/>
</dbReference>
<dbReference type="GO" id="GO:0006167">
    <property type="term" value="P:AMP biosynthetic process"/>
    <property type="evidence" value="ECO:0007669"/>
    <property type="project" value="TreeGrafter"/>
</dbReference>
<dbReference type="GO" id="GO:0004081">
    <property type="term" value="F:bis(5'-nucleosyl)-tetraphosphatase (asymmetrical) activity"/>
    <property type="evidence" value="ECO:0007669"/>
    <property type="project" value="TreeGrafter"/>
</dbReference>
<protein>
    <submittedName>
        <fullName evidence="5">NUDIX hydrolase</fullName>
    </submittedName>
</protein>
<dbReference type="STRING" id="1185766.SAMN05216224_10449"/>
<dbReference type="Proteomes" id="UP000027725">
    <property type="component" value="Unassembled WGS sequence"/>
</dbReference>
<evidence type="ECO:0000256" key="1">
    <source>
        <dbReference type="ARBA" id="ARBA00001946"/>
    </source>
</evidence>
<dbReference type="PRINTS" id="PR00502">
    <property type="entry name" value="NUDIXFAMILY"/>
</dbReference>
<dbReference type="InterPro" id="IPR000086">
    <property type="entry name" value="NUDIX_hydrolase_dom"/>
</dbReference>
<evidence type="ECO:0000256" key="3">
    <source>
        <dbReference type="RuleBase" id="RU003476"/>
    </source>
</evidence>
<dbReference type="Gene3D" id="3.90.79.10">
    <property type="entry name" value="Nucleoside Triphosphate Pyrophosphohydrolase"/>
    <property type="match status" value="1"/>
</dbReference>
<comment type="similarity">
    <text evidence="3">Belongs to the Nudix hydrolase family.</text>
</comment>
<dbReference type="PANTHER" id="PTHR21340">
    <property type="entry name" value="DIADENOSINE 5,5-P1,P4-TETRAPHOSPHATE PYROPHOSPHOHYDROLASE MUTT"/>
    <property type="match status" value="1"/>
</dbReference>
<evidence type="ECO:0000313" key="5">
    <source>
        <dbReference type="EMBL" id="KEP70436.1"/>
    </source>
</evidence>
<dbReference type="InterPro" id="IPR020476">
    <property type="entry name" value="Nudix_hydrolase"/>
</dbReference>
<dbReference type="PROSITE" id="PS51462">
    <property type="entry name" value="NUDIX"/>
    <property type="match status" value="1"/>
</dbReference>
<comment type="caution">
    <text evidence="5">The sequence shown here is derived from an EMBL/GenBank/DDBJ whole genome shotgun (WGS) entry which is preliminary data.</text>
</comment>
<dbReference type="AlphaFoldDB" id="A0A074TFB5"/>
<comment type="cofactor">
    <cofactor evidence="1">
        <name>Mg(2+)</name>
        <dbReference type="ChEBI" id="CHEBI:18420"/>
    </cofactor>
</comment>
<keyword evidence="2 3" id="KW-0378">Hydrolase</keyword>
<dbReference type="InterPro" id="IPR015797">
    <property type="entry name" value="NUDIX_hydrolase-like_dom_sf"/>
</dbReference>
<dbReference type="SUPFAM" id="SSF55811">
    <property type="entry name" value="Nudix"/>
    <property type="match status" value="1"/>
</dbReference>
<feature type="domain" description="Nudix hydrolase" evidence="4">
    <location>
        <begin position="16"/>
        <end position="145"/>
    </location>
</feature>
<dbReference type="eggNOG" id="COG0494">
    <property type="taxonomic scope" value="Bacteria"/>
</dbReference>
<sequence length="152" mass="17154">MIRRFGERVKPEKRYTLRHGAYGVLIRNGQVLLTHQSAPLPEFQLPGGGIDPGESAVTALHREVFEETGWAITGLRRLGAFRRFTYMPDYEIWAEKLCTIYLARPVLRRGPPSEPAHRAVWLAPEAALEALENAGDHHFLQSALRSLSRRAA</sequence>
<dbReference type="PROSITE" id="PS00893">
    <property type="entry name" value="NUDIX_BOX"/>
    <property type="match status" value="1"/>
</dbReference>
<dbReference type="RefSeq" id="WP_038064386.1">
    <property type="nucleotide sequence ID" value="NZ_FOVB01000004.1"/>
</dbReference>
<keyword evidence="6" id="KW-1185">Reference proteome</keyword>
<name>A0A074TFB5_9RHOB</name>
<dbReference type="InterPro" id="IPR051325">
    <property type="entry name" value="Nudix_hydrolase_domain"/>
</dbReference>
<dbReference type="InterPro" id="IPR020084">
    <property type="entry name" value="NUDIX_hydrolase_CS"/>
</dbReference>
<dbReference type="PANTHER" id="PTHR21340:SF0">
    <property type="entry name" value="BIS(5'-NUCLEOSYL)-TETRAPHOSPHATASE [ASYMMETRICAL]"/>
    <property type="match status" value="1"/>
</dbReference>
<accession>A0A074TFB5</accession>
<organism evidence="5 6">
    <name type="scientific">Thioclava dalianensis</name>
    <dbReference type="NCBI Taxonomy" id="1185766"/>
    <lineage>
        <taxon>Bacteria</taxon>
        <taxon>Pseudomonadati</taxon>
        <taxon>Pseudomonadota</taxon>
        <taxon>Alphaproteobacteria</taxon>
        <taxon>Rhodobacterales</taxon>
        <taxon>Paracoccaceae</taxon>
        <taxon>Thioclava</taxon>
    </lineage>
</organism>
<reference evidence="5 6" key="1">
    <citation type="submission" date="2014-03" db="EMBL/GenBank/DDBJ databases">
        <title>The draft genome sequence of Thioclava dalianensis DLFJ1-1.</title>
        <authorList>
            <person name="Lai Q."/>
            <person name="Shao Z."/>
        </authorList>
    </citation>
    <scope>NUCLEOTIDE SEQUENCE [LARGE SCALE GENOMIC DNA]</scope>
    <source>
        <strain evidence="5 6">DLFJ1-1</strain>
    </source>
</reference>
<evidence type="ECO:0000256" key="2">
    <source>
        <dbReference type="ARBA" id="ARBA00022801"/>
    </source>
</evidence>
<proteinExistence type="inferred from homology"/>
<gene>
    <name evidence="5" type="ORF">DL1_17995</name>
</gene>
<dbReference type="GO" id="GO:0006754">
    <property type="term" value="P:ATP biosynthetic process"/>
    <property type="evidence" value="ECO:0007669"/>
    <property type="project" value="TreeGrafter"/>
</dbReference>
<evidence type="ECO:0000259" key="4">
    <source>
        <dbReference type="PROSITE" id="PS51462"/>
    </source>
</evidence>
<dbReference type="OrthoDB" id="9816040at2"/>
<dbReference type="EMBL" id="JHEH01000006">
    <property type="protein sequence ID" value="KEP70436.1"/>
    <property type="molecule type" value="Genomic_DNA"/>
</dbReference>